<sequence length="222" mass="25059">MFDVRLQFLMLLACSGAILFTSIKETIFLAGIALAFLGCQQLWKPLFYWLLIYTILLIAYILTDQYLTISFLRYISMILFIILRISPTLMIASSLTKVPPGKLLAGLQKIKIPDSLLLTLTVALRFFPVLKAEAKIINENAAIRGISGKQMHNWLHATRLFEYTIVPLLMRTIKLADELSSSAATRGIDAPFQKTTIYTIRFSVFDSIGFTLFAIILLTPFI</sequence>
<evidence type="ECO:0000256" key="2">
    <source>
        <dbReference type="ARBA" id="ARBA00022475"/>
    </source>
</evidence>
<dbReference type="AlphaFoldDB" id="A0A5M8RPL7"/>
<accession>A0A5M8RPL7</accession>
<dbReference type="PANTHER" id="PTHR34857:SF2">
    <property type="entry name" value="SLL0384 PROTEIN"/>
    <property type="match status" value="1"/>
</dbReference>
<comment type="caution">
    <text evidence="7">The sequence shown here is derived from an EMBL/GenBank/DDBJ whole genome shotgun (WGS) entry which is preliminary data.</text>
</comment>
<evidence type="ECO:0000256" key="4">
    <source>
        <dbReference type="ARBA" id="ARBA00022989"/>
    </source>
</evidence>
<dbReference type="InterPro" id="IPR003339">
    <property type="entry name" value="ABC/ECF_trnsptr_transmembrane"/>
</dbReference>
<feature type="transmembrane region" description="Helical" evidence="6">
    <location>
        <begin position="6"/>
        <end position="39"/>
    </location>
</feature>
<dbReference type="PANTHER" id="PTHR34857">
    <property type="entry name" value="SLL0384 PROTEIN"/>
    <property type="match status" value="1"/>
</dbReference>
<feature type="transmembrane region" description="Helical" evidence="6">
    <location>
        <begin position="74"/>
        <end position="92"/>
    </location>
</feature>
<evidence type="ECO:0000256" key="1">
    <source>
        <dbReference type="ARBA" id="ARBA00004141"/>
    </source>
</evidence>
<reference evidence="7 8" key="1">
    <citation type="submission" date="2018-08" db="EMBL/GenBank/DDBJ databases">
        <title>Bacillus phenotypic plasticity.</title>
        <authorList>
            <person name="Hurtado E."/>
        </authorList>
    </citation>
    <scope>NUCLEOTIDE SEQUENCE [LARGE SCALE GENOMIC DNA]</scope>
    <source>
        <strain evidence="7 8">427</strain>
    </source>
</reference>
<evidence type="ECO:0000256" key="5">
    <source>
        <dbReference type="ARBA" id="ARBA00023136"/>
    </source>
</evidence>
<evidence type="ECO:0000313" key="7">
    <source>
        <dbReference type="EMBL" id="KAA6449340.1"/>
    </source>
</evidence>
<evidence type="ECO:0000256" key="6">
    <source>
        <dbReference type="SAM" id="Phobius"/>
    </source>
</evidence>
<dbReference type="EMBL" id="QSND01000003">
    <property type="protein sequence ID" value="KAA6449340.1"/>
    <property type="molecule type" value="Genomic_DNA"/>
</dbReference>
<dbReference type="Proteomes" id="UP000324326">
    <property type="component" value="Unassembled WGS sequence"/>
</dbReference>
<gene>
    <name evidence="7" type="ORF">DX927_15615</name>
</gene>
<evidence type="ECO:0000313" key="8">
    <source>
        <dbReference type="Proteomes" id="UP000324326"/>
    </source>
</evidence>
<keyword evidence="2" id="KW-1003">Cell membrane</keyword>
<protein>
    <submittedName>
        <fullName evidence="7">Energy-coupling factor transporter transmembrane protein EcfT</fullName>
    </submittedName>
</protein>
<keyword evidence="4 6" id="KW-1133">Transmembrane helix</keyword>
<comment type="subcellular location">
    <subcellularLocation>
        <location evidence="1">Membrane</location>
        <topology evidence="1">Multi-pass membrane protein</topology>
    </subcellularLocation>
</comment>
<evidence type="ECO:0000256" key="3">
    <source>
        <dbReference type="ARBA" id="ARBA00022692"/>
    </source>
</evidence>
<keyword evidence="5 6" id="KW-0472">Membrane</keyword>
<proteinExistence type="predicted"/>
<dbReference type="CDD" id="cd16914">
    <property type="entry name" value="EcfT"/>
    <property type="match status" value="1"/>
</dbReference>
<organism evidence="7 8">
    <name type="scientific">Bacillus swezeyi</name>
    <dbReference type="NCBI Taxonomy" id="1925020"/>
    <lineage>
        <taxon>Bacteria</taxon>
        <taxon>Bacillati</taxon>
        <taxon>Bacillota</taxon>
        <taxon>Bacilli</taxon>
        <taxon>Bacillales</taxon>
        <taxon>Bacillaceae</taxon>
        <taxon>Bacillus</taxon>
    </lineage>
</organism>
<dbReference type="GO" id="GO:0005886">
    <property type="term" value="C:plasma membrane"/>
    <property type="evidence" value="ECO:0007669"/>
    <property type="project" value="UniProtKB-ARBA"/>
</dbReference>
<feature type="transmembrane region" description="Helical" evidence="6">
    <location>
        <begin position="46"/>
        <end position="62"/>
    </location>
</feature>
<feature type="transmembrane region" description="Helical" evidence="6">
    <location>
        <begin position="202"/>
        <end position="221"/>
    </location>
</feature>
<dbReference type="InterPro" id="IPR051611">
    <property type="entry name" value="ECF_transporter_component"/>
</dbReference>
<keyword evidence="3 6" id="KW-0812">Transmembrane</keyword>
<name>A0A5M8RPL7_9BACI</name>
<dbReference type="Pfam" id="PF02361">
    <property type="entry name" value="CbiQ"/>
    <property type="match status" value="1"/>
</dbReference>
<dbReference type="RefSeq" id="WP_148958593.1">
    <property type="nucleotide sequence ID" value="NZ_QSND01000003.1"/>
</dbReference>